<dbReference type="AlphaFoldDB" id="A0A8J9ZFG6"/>
<keyword evidence="4" id="KW-1185">Reference proteome</keyword>
<feature type="signal peptide" evidence="2">
    <location>
        <begin position="1"/>
        <end position="19"/>
    </location>
</feature>
<name>A0A8J9ZFG6_BRALA</name>
<dbReference type="Proteomes" id="UP000838412">
    <property type="component" value="Chromosome 2"/>
</dbReference>
<feature type="chain" id="PRO_5035419496" evidence="2">
    <location>
        <begin position="20"/>
        <end position="68"/>
    </location>
</feature>
<dbReference type="EMBL" id="OV696687">
    <property type="protein sequence ID" value="CAH1252535.1"/>
    <property type="molecule type" value="Genomic_DNA"/>
</dbReference>
<proteinExistence type="predicted"/>
<evidence type="ECO:0000256" key="1">
    <source>
        <dbReference type="SAM" id="MobiDB-lite"/>
    </source>
</evidence>
<feature type="compositionally biased region" description="Polar residues" evidence="1">
    <location>
        <begin position="37"/>
        <end position="52"/>
    </location>
</feature>
<evidence type="ECO:0000313" key="4">
    <source>
        <dbReference type="Proteomes" id="UP000838412"/>
    </source>
</evidence>
<reference evidence="3" key="1">
    <citation type="submission" date="2022-01" db="EMBL/GenBank/DDBJ databases">
        <authorList>
            <person name="Braso-Vives M."/>
        </authorList>
    </citation>
    <scope>NUCLEOTIDE SEQUENCE</scope>
</reference>
<gene>
    <name evidence="3" type="primary">Hypp941</name>
    <name evidence="3" type="ORF">BLAG_LOCUS12598</name>
</gene>
<keyword evidence="2" id="KW-0732">Signal</keyword>
<accession>A0A8J9ZFG6</accession>
<feature type="region of interest" description="Disordered" evidence="1">
    <location>
        <begin position="37"/>
        <end position="68"/>
    </location>
</feature>
<evidence type="ECO:0000256" key="2">
    <source>
        <dbReference type="SAM" id="SignalP"/>
    </source>
</evidence>
<sequence>MMSRILLVVLLFGVPMATMDDDILELKRQILRDVTEGNQQEAMEPASISQTCAADGDCPNPDKPHPYD</sequence>
<organism evidence="3 4">
    <name type="scientific">Branchiostoma lanceolatum</name>
    <name type="common">Common lancelet</name>
    <name type="synonym">Amphioxus lanceolatum</name>
    <dbReference type="NCBI Taxonomy" id="7740"/>
    <lineage>
        <taxon>Eukaryota</taxon>
        <taxon>Metazoa</taxon>
        <taxon>Chordata</taxon>
        <taxon>Cephalochordata</taxon>
        <taxon>Leptocardii</taxon>
        <taxon>Amphioxiformes</taxon>
        <taxon>Branchiostomatidae</taxon>
        <taxon>Branchiostoma</taxon>
    </lineage>
</organism>
<evidence type="ECO:0000313" key="3">
    <source>
        <dbReference type="EMBL" id="CAH1252535.1"/>
    </source>
</evidence>
<protein>
    <submittedName>
        <fullName evidence="3">Hypp941 protein</fullName>
    </submittedName>
</protein>